<dbReference type="Pfam" id="PF20172">
    <property type="entry name" value="DUF6538"/>
    <property type="match status" value="1"/>
</dbReference>
<sequence>MLIRLQSGYHFRRAVPSHIRDIVGKKELWFSLGTNKREVAKPYACAVFAETERLFRSVMHLKTELSENENFIRNELPEDAQELFDLLIQDYQHRIASLQTQYDHQRLRHSMESLEQVEKLEKARNLTGRSVHLLERTVTDLKKTKASLPALTDIQSQIKDMKAFLAPKEKPSPLFSEAIKIFLESKDTTVKSTVVKSYERTFKRFLEVCGDKPMRDYTGADVGHFKALMEQLPESYGKQRNDTRTVQEFVADGGIEEPLIGARGS</sequence>
<reference evidence="3" key="1">
    <citation type="journal article" date="2011" name="J. Bacteriol.">
        <title>Complete genome sequence of NBRC 3288, a unique cellulose-nonproducing strain of Gluconacetobacter xylinus isolated from vinegar.</title>
        <authorList>
            <person name="Ogino H."/>
            <person name="Azuma Y."/>
            <person name="Hosoyama A."/>
            <person name="Nakazawa H."/>
            <person name="Matsutani M."/>
            <person name="Hasegawa A."/>
            <person name="Otsuyama K."/>
            <person name="Matsushita K."/>
            <person name="Fujita N."/>
            <person name="Shirai M."/>
        </authorList>
    </citation>
    <scope>NUCLEOTIDE SEQUENCE [LARGE SCALE GENOMIC DNA]</scope>
    <source>
        <strain evidence="3">NBRC 3288 / BCRC 11682 / LMG 1693</strain>
    </source>
</reference>
<gene>
    <name evidence="2" type="ordered locus">GLX_17030</name>
</gene>
<organism evidence="2 3">
    <name type="scientific">Komagataeibacter medellinensis (strain NBRC 3288 / BCRC 11682 / LMG 1693 / Kondo 51)</name>
    <name type="common">Gluconacetobacter medellinensis</name>
    <dbReference type="NCBI Taxonomy" id="634177"/>
    <lineage>
        <taxon>Bacteria</taxon>
        <taxon>Pseudomonadati</taxon>
        <taxon>Pseudomonadota</taxon>
        <taxon>Alphaproteobacteria</taxon>
        <taxon>Acetobacterales</taxon>
        <taxon>Acetobacteraceae</taxon>
        <taxon>Komagataeibacter</taxon>
    </lineage>
</organism>
<dbReference type="EMBL" id="AP012159">
    <property type="protein sequence ID" value="BAK84115.1"/>
    <property type="molecule type" value="Genomic_DNA"/>
</dbReference>
<dbReference type="RefSeq" id="WP_014105649.1">
    <property type="nucleotide sequence ID" value="NC_016027.1"/>
</dbReference>
<dbReference type="AlphaFoldDB" id="G2I7L8"/>
<evidence type="ECO:0000313" key="2">
    <source>
        <dbReference type="EMBL" id="BAK84115.1"/>
    </source>
</evidence>
<dbReference type="PATRIC" id="fig|634177.7.peg.1945"/>
<protein>
    <submittedName>
        <fullName evidence="2">Phage integrase</fullName>
    </submittedName>
</protein>
<dbReference type="Proteomes" id="UP000009044">
    <property type="component" value="Chromosome"/>
</dbReference>
<accession>G2I7L8</accession>
<dbReference type="InterPro" id="IPR046668">
    <property type="entry name" value="DUF6538"/>
</dbReference>
<evidence type="ECO:0000259" key="1">
    <source>
        <dbReference type="Pfam" id="PF20172"/>
    </source>
</evidence>
<dbReference type="KEGG" id="gxy:GLX_17030"/>
<proteinExistence type="predicted"/>
<dbReference type="eggNOG" id="COG0582">
    <property type="taxonomic scope" value="Bacteria"/>
</dbReference>
<feature type="domain" description="DUF6538" evidence="1">
    <location>
        <begin position="4"/>
        <end position="58"/>
    </location>
</feature>
<dbReference type="HOGENOM" id="CLU_1048808_0_0_5"/>
<evidence type="ECO:0000313" key="3">
    <source>
        <dbReference type="Proteomes" id="UP000009044"/>
    </source>
</evidence>
<name>G2I7L8_KOMMN</name>